<keyword evidence="6" id="KW-0804">Transcription</keyword>
<evidence type="ECO:0000256" key="2">
    <source>
        <dbReference type="ARBA" id="ARBA00022723"/>
    </source>
</evidence>
<evidence type="ECO:0000259" key="10">
    <source>
        <dbReference type="PROSITE" id="PS50157"/>
    </source>
</evidence>
<comment type="caution">
    <text evidence="11">The sequence shown here is derived from an EMBL/GenBank/DDBJ whole genome shotgun (WGS) entry which is preliminary data.</text>
</comment>
<accession>A0ABD3A0I7</accession>
<dbReference type="InterPro" id="IPR036236">
    <property type="entry name" value="Znf_C2H2_sf"/>
</dbReference>
<organism evidence="11 12">
    <name type="scientific">Cinchona calisaya</name>
    <dbReference type="NCBI Taxonomy" id="153742"/>
    <lineage>
        <taxon>Eukaryota</taxon>
        <taxon>Viridiplantae</taxon>
        <taxon>Streptophyta</taxon>
        <taxon>Embryophyta</taxon>
        <taxon>Tracheophyta</taxon>
        <taxon>Spermatophyta</taxon>
        <taxon>Magnoliopsida</taxon>
        <taxon>eudicotyledons</taxon>
        <taxon>Gunneridae</taxon>
        <taxon>Pentapetalae</taxon>
        <taxon>asterids</taxon>
        <taxon>lamiids</taxon>
        <taxon>Gentianales</taxon>
        <taxon>Rubiaceae</taxon>
        <taxon>Cinchonoideae</taxon>
        <taxon>Cinchoneae</taxon>
        <taxon>Cinchona</taxon>
    </lineage>
</organism>
<dbReference type="GO" id="GO:0005634">
    <property type="term" value="C:nucleus"/>
    <property type="evidence" value="ECO:0007669"/>
    <property type="project" value="UniProtKB-SubCell"/>
</dbReference>
<sequence length="180" mass="20899">MDFEGKHSNSESLSDQENDQVGKFNEGRFYECIFCKRGFTNAQALGGHMNIHRKDKANKTKQKAKQLLVSDKTFEEVKSSRNYERFRTEQPQYYYAVPVAGQMMNYQYFFSAGSSNPNLSQGYDRNDFVAPRQDHLIGFFDDQDGPNLRMEIDRSHDHEDGESGKNTWDENEVDLELRLG</sequence>
<evidence type="ECO:0000313" key="11">
    <source>
        <dbReference type="EMBL" id="KAL3523278.1"/>
    </source>
</evidence>
<dbReference type="EMBL" id="JBJUIK010000007">
    <property type="protein sequence ID" value="KAL3523278.1"/>
    <property type="molecule type" value="Genomic_DNA"/>
</dbReference>
<keyword evidence="7" id="KW-0539">Nucleus</keyword>
<dbReference type="PROSITE" id="PS50157">
    <property type="entry name" value="ZINC_FINGER_C2H2_2"/>
    <property type="match status" value="1"/>
</dbReference>
<protein>
    <recommendedName>
        <fullName evidence="10">C2H2-type domain-containing protein</fullName>
    </recommendedName>
</protein>
<evidence type="ECO:0000256" key="1">
    <source>
        <dbReference type="ARBA" id="ARBA00004123"/>
    </source>
</evidence>
<evidence type="ECO:0000256" key="5">
    <source>
        <dbReference type="ARBA" id="ARBA00023015"/>
    </source>
</evidence>
<dbReference type="InterPro" id="IPR013087">
    <property type="entry name" value="Znf_C2H2_type"/>
</dbReference>
<dbReference type="AlphaFoldDB" id="A0ABD3A0I7"/>
<dbReference type="PANTHER" id="PTHR45801">
    <property type="entry name" value="OS07G0101800 PROTEIN"/>
    <property type="match status" value="1"/>
</dbReference>
<feature type="domain" description="C2H2-type" evidence="10">
    <location>
        <begin position="30"/>
        <end position="57"/>
    </location>
</feature>
<evidence type="ECO:0000256" key="3">
    <source>
        <dbReference type="ARBA" id="ARBA00022771"/>
    </source>
</evidence>
<dbReference type="Proteomes" id="UP001630127">
    <property type="component" value="Unassembled WGS sequence"/>
</dbReference>
<keyword evidence="2" id="KW-0479">Metal-binding</keyword>
<keyword evidence="5" id="KW-0805">Transcription regulation</keyword>
<keyword evidence="3 8" id="KW-0863">Zinc-finger</keyword>
<feature type="region of interest" description="Disordered" evidence="9">
    <location>
        <begin position="156"/>
        <end position="180"/>
    </location>
</feature>
<dbReference type="Gene3D" id="3.30.160.60">
    <property type="entry name" value="Classic Zinc Finger"/>
    <property type="match status" value="1"/>
</dbReference>
<keyword evidence="12" id="KW-1185">Reference proteome</keyword>
<evidence type="ECO:0000313" key="12">
    <source>
        <dbReference type="Proteomes" id="UP001630127"/>
    </source>
</evidence>
<comment type="subcellular location">
    <subcellularLocation>
        <location evidence="1">Nucleus</location>
    </subcellularLocation>
</comment>
<gene>
    <name evidence="11" type="ORF">ACH5RR_016112</name>
</gene>
<evidence type="ECO:0000256" key="8">
    <source>
        <dbReference type="PROSITE-ProRule" id="PRU00042"/>
    </source>
</evidence>
<dbReference type="InterPro" id="IPR052426">
    <property type="entry name" value="Plant_dev_regulator"/>
</dbReference>
<evidence type="ECO:0000256" key="6">
    <source>
        <dbReference type="ARBA" id="ARBA00023163"/>
    </source>
</evidence>
<evidence type="ECO:0000256" key="9">
    <source>
        <dbReference type="SAM" id="MobiDB-lite"/>
    </source>
</evidence>
<proteinExistence type="predicted"/>
<dbReference type="GO" id="GO:0008270">
    <property type="term" value="F:zinc ion binding"/>
    <property type="evidence" value="ECO:0007669"/>
    <property type="project" value="UniProtKB-KW"/>
</dbReference>
<keyword evidence="4" id="KW-0862">Zinc</keyword>
<dbReference type="PANTHER" id="PTHR45801:SF117">
    <property type="entry name" value="OS07G0417400 PROTEIN"/>
    <property type="match status" value="1"/>
</dbReference>
<evidence type="ECO:0000256" key="7">
    <source>
        <dbReference type="ARBA" id="ARBA00023242"/>
    </source>
</evidence>
<dbReference type="PROSITE" id="PS00028">
    <property type="entry name" value="ZINC_FINGER_C2H2_1"/>
    <property type="match status" value="1"/>
</dbReference>
<reference evidence="11 12" key="1">
    <citation type="submission" date="2024-11" db="EMBL/GenBank/DDBJ databases">
        <title>A near-complete genome assembly of Cinchona calisaya.</title>
        <authorList>
            <person name="Lian D.C."/>
            <person name="Zhao X.W."/>
            <person name="Wei L."/>
        </authorList>
    </citation>
    <scope>NUCLEOTIDE SEQUENCE [LARGE SCALE GENOMIC DNA]</scope>
    <source>
        <tissue evidence="11">Nenye</tissue>
    </source>
</reference>
<dbReference type="SUPFAM" id="SSF57667">
    <property type="entry name" value="beta-beta-alpha zinc fingers"/>
    <property type="match status" value="1"/>
</dbReference>
<name>A0ABD3A0I7_9GENT</name>
<evidence type="ECO:0000256" key="4">
    <source>
        <dbReference type="ARBA" id="ARBA00022833"/>
    </source>
</evidence>